<dbReference type="Gene3D" id="3.30.240.20">
    <property type="entry name" value="bsu07140 like domains"/>
    <property type="match status" value="2"/>
</dbReference>
<proteinExistence type="inferred from homology"/>
<dbReference type="Proteomes" id="UP000574133">
    <property type="component" value="Unassembled WGS sequence"/>
</dbReference>
<dbReference type="PANTHER" id="PTHR34582">
    <property type="entry name" value="UPF0702 TRANSMEMBRANE PROTEIN YCAP"/>
    <property type="match status" value="1"/>
</dbReference>
<evidence type="ECO:0000256" key="3">
    <source>
        <dbReference type="ARBA" id="ARBA00022475"/>
    </source>
</evidence>
<dbReference type="AlphaFoldDB" id="A0A841T7P7"/>
<evidence type="ECO:0000259" key="8">
    <source>
        <dbReference type="Pfam" id="PF04239"/>
    </source>
</evidence>
<accession>A0A841T7P7</accession>
<dbReference type="GO" id="GO:0005886">
    <property type="term" value="C:plasma membrane"/>
    <property type="evidence" value="ECO:0007669"/>
    <property type="project" value="UniProtKB-SubCell"/>
</dbReference>
<keyword evidence="4 7" id="KW-0812">Transmembrane</keyword>
<dbReference type="PANTHER" id="PTHR34582:SF7">
    <property type="entry name" value="UPF0702 TRANSMEMBRANE PROTEIN YDFS"/>
    <property type="match status" value="1"/>
</dbReference>
<dbReference type="Pfam" id="PF20730">
    <property type="entry name" value="YetF_N"/>
    <property type="match status" value="1"/>
</dbReference>
<keyword evidence="5 7" id="KW-1133">Transmembrane helix</keyword>
<organism evidence="10 11">
    <name type="scientific">Cohnella lubricantis</name>
    <dbReference type="NCBI Taxonomy" id="2163172"/>
    <lineage>
        <taxon>Bacteria</taxon>
        <taxon>Bacillati</taxon>
        <taxon>Bacillota</taxon>
        <taxon>Bacilli</taxon>
        <taxon>Bacillales</taxon>
        <taxon>Paenibacillaceae</taxon>
        <taxon>Cohnella</taxon>
    </lineage>
</organism>
<evidence type="ECO:0000313" key="11">
    <source>
        <dbReference type="Proteomes" id="UP000574133"/>
    </source>
</evidence>
<evidence type="ECO:0000256" key="6">
    <source>
        <dbReference type="ARBA" id="ARBA00023136"/>
    </source>
</evidence>
<dbReference type="Pfam" id="PF04239">
    <property type="entry name" value="DUF421"/>
    <property type="match status" value="1"/>
</dbReference>
<evidence type="ECO:0000256" key="7">
    <source>
        <dbReference type="SAM" id="Phobius"/>
    </source>
</evidence>
<evidence type="ECO:0000313" key="10">
    <source>
        <dbReference type="EMBL" id="MBB6677344.1"/>
    </source>
</evidence>
<comment type="caution">
    <text evidence="10">The sequence shown here is derived from an EMBL/GenBank/DDBJ whole genome shotgun (WGS) entry which is preliminary data.</text>
</comment>
<name>A0A841T7P7_9BACL</name>
<gene>
    <name evidence="10" type="ORF">H4Q31_08405</name>
</gene>
<dbReference type="InterPro" id="IPR007353">
    <property type="entry name" value="DUF421"/>
</dbReference>
<evidence type="ECO:0000256" key="1">
    <source>
        <dbReference type="ARBA" id="ARBA00004651"/>
    </source>
</evidence>
<sequence>MSAFELASRSVIAFMILFVWCRILGKKLMSQMTFFDFAAGVTIGTITGSIIFTNSLSMWKGFAALSVFSALALLSGLLAMRSLRLRKLLNGEPTLLIKKGQILEQGMKKARITMDDLLMMLRKKSAFYPDEVELAYFESDGTLSVLKKSDLLPVTPKDLNLTVPTRGQSQTLIIDGRILPNSVNASGKDIQWINQQLKNLGVERMSDVALAQIDQLDKLYVDLRQDSGIQ</sequence>
<comment type="subcellular location">
    <subcellularLocation>
        <location evidence="1">Cell membrane</location>
        <topology evidence="1">Multi-pass membrane protein</topology>
    </subcellularLocation>
</comment>
<keyword evidence="6 7" id="KW-0472">Membrane</keyword>
<protein>
    <submittedName>
        <fullName evidence="10">DUF421 domain-containing protein</fullName>
    </submittedName>
</protein>
<feature type="domain" description="YetF-like N-terminal transmembrane" evidence="9">
    <location>
        <begin position="6"/>
        <end position="74"/>
    </location>
</feature>
<feature type="domain" description="YetF C-terminal" evidence="8">
    <location>
        <begin position="81"/>
        <end position="213"/>
    </location>
</feature>
<dbReference type="EMBL" id="JACJVN010000029">
    <property type="protein sequence ID" value="MBB6677344.1"/>
    <property type="molecule type" value="Genomic_DNA"/>
</dbReference>
<evidence type="ECO:0000256" key="4">
    <source>
        <dbReference type="ARBA" id="ARBA00022692"/>
    </source>
</evidence>
<evidence type="ECO:0000259" key="9">
    <source>
        <dbReference type="Pfam" id="PF20730"/>
    </source>
</evidence>
<feature type="transmembrane region" description="Helical" evidence="7">
    <location>
        <begin position="37"/>
        <end position="56"/>
    </location>
</feature>
<dbReference type="InterPro" id="IPR023090">
    <property type="entry name" value="UPF0702_alpha/beta_dom_sf"/>
</dbReference>
<reference evidence="10 11" key="1">
    <citation type="submission" date="2020-08" db="EMBL/GenBank/DDBJ databases">
        <title>Cohnella phylogeny.</title>
        <authorList>
            <person name="Dunlap C."/>
        </authorList>
    </citation>
    <scope>NUCLEOTIDE SEQUENCE [LARGE SCALE GENOMIC DNA]</scope>
    <source>
        <strain evidence="10 11">DSM 103658</strain>
    </source>
</reference>
<evidence type="ECO:0000256" key="5">
    <source>
        <dbReference type="ARBA" id="ARBA00022989"/>
    </source>
</evidence>
<dbReference type="RefSeq" id="WP_185178629.1">
    <property type="nucleotide sequence ID" value="NZ_CBCSEP010000017.1"/>
</dbReference>
<keyword evidence="3" id="KW-1003">Cell membrane</keyword>
<evidence type="ECO:0000256" key="2">
    <source>
        <dbReference type="ARBA" id="ARBA00006448"/>
    </source>
</evidence>
<comment type="similarity">
    <text evidence="2">Belongs to the UPF0702 family.</text>
</comment>
<feature type="transmembrane region" description="Helical" evidence="7">
    <location>
        <begin position="62"/>
        <end position="80"/>
    </location>
</feature>
<dbReference type="InterPro" id="IPR048454">
    <property type="entry name" value="YetF_N"/>
</dbReference>
<feature type="transmembrane region" description="Helical" evidence="7">
    <location>
        <begin position="6"/>
        <end position="25"/>
    </location>
</feature>
<keyword evidence="11" id="KW-1185">Reference proteome</keyword>